<organism evidence="3 4">
    <name type="scientific">Linderina pennispora</name>
    <dbReference type="NCBI Taxonomy" id="61395"/>
    <lineage>
        <taxon>Eukaryota</taxon>
        <taxon>Fungi</taxon>
        <taxon>Fungi incertae sedis</taxon>
        <taxon>Zoopagomycota</taxon>
        <taxon>Kickxellomycotina</taxon>
        <taxon>Kickxellomycetes</taxon>
        <taxon>Kickxellales</taxon>
        <taxon>Kickxellaceae</taxon>
        <taxon>Linderina</taxon>
    </lineage>
</organism>
<dbReference type="Gene3D" id="2.60.40.790">
    <property type="match status" value="1"/>
</dbReference>
<name>A0A1Y1WEW4_9FUNG</name>
<feature type="domain" description="SHSP" evidence="2">
    <location>
        <begin position="155"/>
        <end position="260"/>
    </location>
</feature>
<evidence type="ECO:0000256" key="1">
    <source>
        <dbReference type="PROSITE-ProRule" id="PRU00285"/>
    </source>
</evidence>
<gene>
    <name evidence="3" type="ORF">DL89DRAFT_255647</name>
</gene>
<dbReference type="Proteomes" id="UP000193922">
    <property type="component" value="Unassembled WGS sequence"/>
</dbReference>
<proteinExistence type="inferred from homology"/>
<dbReference type="CDD" id="cd06464">
    <property type="entry name" value="ACD_sHsps-like"/>
    <property type="match status" value="1"/>
</dbReference>
<dbReference type="PROSITE" id="PS01031">
    <property type="entry name" value="SHSP"/>
    <property type="match status" value="1"/>
</dbReference>
<evidence type="ECO:0000313" key="4">
    <source>
        <dbReference type="Proteomes" id="UP000193922"/>
    </source>
</evidence>
<comment type="caution">
    <text evidence="3">The sequence shown here is derived from an EMBL/GenBank/DDBJ whole genome shotgun (WGS) entry which is preliminary data.</text>
</comment>
<protein>
    <recommendedName>
        <fullName evidence="2">SHSP domain-containing protein</fullName>
    </recommendedName>
</protein>
<dbReference type="InterPro" id="IPR002068">
    <property type="entry name" value="A-crystallin/Hsp20_dom"/>
</dbReference>
<accession>A0A1Y1WEW4</accession>
<reference evidence="3 4" key="1">
    <citation type="submission" date="2016-07" db="EMBL/GenBank/DDBJ databases">
        <title>Pervasive Adenine N6-methylation of Active Genes in Fungi.</title>
        <authorList>
            <consortium name="DOE Joint Genome Institute"/>
            <person name="Mondo S.J."/>
            <person name="Dannebaum R.O."/>
            <person name="Kuo R.C."/>
            <person name="Labutti K."/>
            <person name="Haridas S."/>
            <person name="Kuo A."/>
            <person name="Salamov A."/>
            <person name="Ahrendt S.R."/>
            <person name="Lipzen A."/>
            <person name="Sullivan W."/>
            <person name="Andreopoulos W.B."/>
            <person name="Clum A."/>
            <person name="Lindquist E."/>
            <person name="Daum C."/>
            <person name="Ramamoorthy G.K."/>
            <person name="Gryganskyi A."/>
            <person name="Culley D."/>
            <person name="Magnuson J.K."/>
            <person name="James T.Y."/>
            <person name="O'Malley M.A."/>
            <person name="Stajich J.E."/>
            <person name="Spatafora J.W."/>
            <person name="Visel A."/>
            <person name="Grigoriev I.V."/>
        </authorList>
    </citation>
    <scope>NUCLEOTIDE SEQUENCE [LARGE SCALE GENOMIC DNA]</scope>
    <source>
        <strain evidence="3 4">ATCC 12442</strain>
    </source>
</reference>
<dbReference type="SUPFAM" id="SSF49764">
    <property type="entry name" value="HSP20-like chaperones"/>
    <property type="match status" value="1"/>
</dbReference>
<evidence type="ECO:0000259" key="2">
    <source>
        <dbReference type="PROSITE" id="PS01031"/>
    </source>
</evidence>
<comment type="similarity">
    <text evidence="1">Belongs to the small heat shock protein (HSP20) family.</text>
</comment>
<dbReference type="EMBL" id="MCFD01000003">
    <property type="protein sequence ID" value="ORX71935.1"/>
    <property type="molecule type" value="Genomic_DNA"/>
</dbReference>
<dbReference type="OrthoDB" id="5568755at2759"/>
<evidence type="ECO:0000313" key="3">
    <source>
        <dbReference type="EMBL" id="ORX71935.1"/>
    </source>
</evidence>
<dbReference type="GeneID" id="63802026"/>
<dbReference type="RefSeq" id="XP_040745359.1">
    <property type="nucleotide sequence ID" value="XM_040885378.1"/>
</dbReference>
<keyword evidence="4" id="KW-1185">Reference proteome</keyword>
<dbReference type="AlphaFoldDB" id="A0A1Y1WEW4"/>
<dbReference type="InterPro" id="IPR008978">
    <property type="entry name" value="HSP20-like_chaperone"/>
</dbReference>
<sequence length="260" mass="29653">MSMFSSFDKDLKKADGCLHKAADMFFHPLGEDIFHKWDTNHPAFPGPKLTKVRVECKGKEEKKVECKKEEKKEEVKVTVKVEEKKEEKKVEVKKVECKGSHGHSCHSSCHSCCCHHHHDCHCCKPAPPPPKPAPKPEPTTWRIYPCYKVIDKYAIVESEWCPTMKDYTADKIWQLHAYLPGADKSKVFVDVVEGKIVVHGEGVFHSHCGMWPEHVEHSCSCTRGEHVSFCKGFAVPPKTKLKEARVEFEAEVLVIRIPRA</sequence>